<evidence type="ECO:0000313" key="4">
    <source>
        <dbReference type="Proteomes" id="UP001176059"/>
    </source>
</evidence>
<feature type="compositionally biased region" description="Polar residues" evidence="1">
    <location>
        <begin position="279"/>
        <end position="290"/>
    </location>
</feature>
<dbReference type="EMBL" id="JANVFO010000027">
    <property type="protein sequence ID" value="KAJ3731950.1"/>
    <property type="molecule type" value="Genomic_DNA"/>
</dbReference>
<feature type="compositionally biased region" description="Polar residues" evidence="1">
    <location>
        <begin position="351"/>
        <end position="380"/>
    </location>
</feature>
<feature type="compositionally biased region" description="Basic residues" evidence="1">
    <location>
        <begin position="86"/>
        <end position="95"/>
    </location>
</feature>
<keyword evidence="4" id="KW-1185">Reference proteome</keyword>
<feature type="compositionally biased region" description="Basic residues" evidence="1">
    <location>
        <begin position="14"/>
        <end position="26"/>
    </location>
</feature>
<organism evidence="3 4">
    <name type="scientific">Lentinula guzmanii</name>
    <dbReference type="NCBI Taxonomy" id="2804957"/>
    <lineage>
        <taxon>Eukaryota</taxon>
        <taxon>Fungi</taxon>
        <taxon>Dikarya</taxon>
        <taxon>Basidiomycota</taxon>
        <taxon>Agaricomycotina</taxon>
        <taxon>Agaricomycetes</taxon>
        <taxon>Agaricomycetidae</taxon>
        <taxon>Agaricales</taxon>
        <taxon>Marasmiineae</taxon>
        <taxon>Omphalotaceae</taxon>
        <taxon>Lentinula</taxon>
    </lineage>
</organism>
<accession>A0AA38JK01</accession>
<reference evidence="3" key="1">
    <citation type="submission" date="2022-08" db="EMBL/GenBank/DDBJ databases">
        <authorList>
            <consortium name="DOE Joint Genome Institute"/>
            <person name="Min B."/>
            <person name="Sierra-Patev S."/>
            <person name="Naranjo-Ortiz M."/>
            <person name="Looney B."/>
            <person name="Konkel Z."/>
            <person name="Slot J.C."/>
            <person name="Sakamoto Y."/>
            <person name="Steenwyk J.L."/>
            <person name="Rokas A."/>
            <person name="Carro J."/>
            <person name="Camarero S."/>
            <person name="Ferreira P."/>
            <person name="Molpeceres G."/>
            <person name="Ruiz-duenas F.J."/>
            <person name="Serrano A."/>
            <person name="Henrissat B."/>
            <person name="Drula E."/>
            <person name="Hughes K.W."/>
            <person name="Mata J.L."/>
            <person name="Ishikawa N.K."/>
            <person name="Vargas-Isla R."/>
            <person name="Ushijima S."/>
            <person name="Smith C.A."/>
            <person name="Ahrendt S."/>
            <person name="Andreopoulos W."/>
            <person name="He G."/>
            <person name="LaButti K."/>
            <person name="Lipzen A."/>
            <person name="Ng V."/>
            <person name="Riley R."/>
            <person name="Sandor L."/>
            <person name="Barry K."/>
            <person name="Martinez A.T."/>
            <person name="Xiao Y."/>
            <person name="Gibbons J.G."/>
            <person name="Terashima K."/>
            <person name="Hibbett D.S."/>
            <person name="Grigoriev I.V."/>
        </authorList>
    </citation>
    <scope>NUCLEOTIDE SEQUENCE</scope>
    <source>
        <strain evidence="3">ET3784</strain>
    </source>
</reference>
<feature type="region of interest" description="Disordered" evidence="1">
    <location>
        <begin position="267"/>
        <end position="382"/>
    </location>
</feature>
<feature type="compositionally biased region" description="Low complexity" evidence="1">
    <location>
        <begin position="1"/>
        <end position="13"/>
    </location>
</feature>
<dbReference type="Proteomes" id="UP001176059">
    <property type="component" value="Unassembled WGS sequence"/>
</dbReference>
<feature type="region of interest" description="Disordered" evidence="1">
    <location>
        <begin position="1"/>
        <end position="34"/>
    </location>
</feature>
<feature type="compositionally biased region" description="Low complexity" evidence="1">
    <location>
        <begin position="126"/>
        <end position="164"/>
    </location>
</feature>
<feature type="compositionally biased region" description="Low complexity" evidence="1">
    <location>
        <begin position="332"/>
        <end position="344"/>
    </location>
</feature>
<comment type="caution">
    <text evidence="3">The sequence shown here is derived from an EMBL/GenBank/DDBJ whole genome shotgun (WGS) entry which is preliminary data.</text>
</comment>
<evidence type="ECO:0000256" key="1">
    <source>
        <dbReference type="SAM" id="MobiDB-lite"/>
    </source>
</evidence>
<gene>
    <name evidence="3" type="ORF">DFJ43DRAFT_348546</name>
</gene>
<feature type="region of interest" description="Disordered" evidence="1">
    <location>
        <begin position="612"/>
        <end position="648"/>
    </location>
</feature>
<reference evidence="3" key="2">
    <citation type="journal article" date="2023" name="Proc. Natl. Acad. Sci. U.S.A.">
        <title>A global phylogenomic analysis of the shiitake genus Lentinula.</title>
        <authorList>
            <person name="Sierra-Patev S."/>
            <person name="Min B."/>
            <person name="Naranjo-Ortiz M."/>
            <person name="Looney B."/>
            <person name="Konkel Z."/>
            <person name="Slot J.C."/>
            <person name="Sakamoto Y."/>
            <person name="Steenwyk J.L."/>
            <person name="Rokas A."/>
            <person name="Carro J."/>
            <person name="Camarero S."/>
            <person name="Ferreira P."/>
            <person name="Molpeceres G."/>
            <person name="Ruiz-Duenas F.J."/>
            <person name="Serrano A."/>
            <person name="Henrissat B."/>
            <person name="Drula E."/>
            <person name="Hughes K.W."/>
            <person name="Mata J.L."/>
            <person name="Ishikawa N.K."/>
            <person name="Vargas-Isla R."/>
            <person name="Ushijima S."/>
            <person name="Smith C.A."/>
            <person name="Donoghue J."/>
            <person name="Ahrendt S."/>
            <person name="Andreopoulos W."/>
            <person name="He G."/>
            <person name="LaButti K."/>
            <person name="Lipzen A."/>
            <person name="Ng V."/>
            <person name="Riley R."/>
            <person name="Sandor L."/>
            <person name="Barry K."/>
            <person name="Martinez A.T."/>
            <person name="Xiao Y."/>
            <person name="Gibbons J.G."/>
            <person name="Terashima K."/>
            <person name="Grigoriev I.V."/>
            <person name="Hibbett D."/>
        </authorList>
    </citation>
    <scope>NUCLEOTIDE SEQUENCE</scope>
    <source>
        <strain evidence="3">ET3784</strain>
    </source>
</reference>
<proteinExistence type="predicted"/>
<feature type="region of interest" description="Disordered" evidence="1">
    <location>
        <begin position="449"/>
        <end position="478"/>
    </location>
</feature>
<evidence type="ECO:0000313" key="3">
    <source>
        <dbReference type="EMBL" id="KAJ3731950.1"/>
    </source>
</evidence>
<keyword evidence="2" id="KW-0472">Membrane</keyword>
<evidence type="ECO:0000256" key="2">
    <source>
        <dbReference type="SAM" id="Phobius"/>
    </source>
</evidence>
<sequence length="648" mass="70703">MLSLSERSSSTFSHCRKRRRRGRTRRTPCYSSPSSSLLSLLATVVSTSSVNASPVVLPFLCPGLENESSYSKREGLDDQTTDAKSARAKGRKRRLPDRYVRGSDGLWRKTDWSLYGSSMCVDCPESTSSTTMPTADAADDTVNTGAATSTTTTSTTAPSSTTSTDDFMDSLPPGWKPLQDSDHTVEILSISLSLAFFICLVMIFCVIWRRGKKRSRDVEKKRTRSRNASSTDDLEAMIKKEMKTKKKVIARATALWKANARYTFRQRRGKRKTVFHANNEPTTNTIEAQTSPSSPAHSRRSSIDSTLTRITRNSDSHVDQTTLSTCASGEHPSPSSLSPISSPPAYLHHPLSTNNHNLSSPGRFNSTTSDTHSRRASVSSLPPDALSICQPFPYTASHHMAHVATDDKALLERLNQLVSAPDGSKFSNSHETSNVAPVWLDEELSDFTELEAPRQESSSSTGSADDDSYDRSYPFHNRGSMMFPPPPVLSLSSNEKGKGVAVYPYEYSYHPDQSYGPSFDYEQNTLDVEPQAGPSAPPFEFTVGTFDASPSAPPLELPELSISEYTSAARLLISNDAEGDSAAVESVRVETYGSNHTTQFAGLSEDSLRASRACVGDVSPEEPSPDGLLASNTDKDPDGRTFESSLST</sequence>
<feature type="transmembrane region" description="Helical" evidence="2">
    <location>
        <begin position="187"/>
        <end position="208"/>
    </location>
</feature>
<keyword evidence="2" id="KW-1133">Transmembrane helix</keyword>
<feature type="region of interest" description="Disordered" evidence="1">
    <location>
        <begin position="68"/>
        <end position="95"/>
    </location>
</feature>
<dbReference type="AlphaFoldDB" id="A0AA38JK01"/>
<feature type="region of interest" description="Disordered" evidence="1">
    <location>
        <begin position="126"/>
        <end position="174"/>
    </location>
</feature>
<protein>
    <submittedName>
        <fullName evidence="3">Uncharacterized protein</fullName>
    </submittedName>
</protein>
<keyword evidence="2" id="KW-0812">Transmembrane</keyword>
<name>A0AA38JK01_9AGAR</name>